<feature type="region of interest" description="Disordered" evidence="1">
    <location>
        <begin position="318"/>
        <end position="357"/>
    </location>
</feature>
<evidence type="ECO:0000313" key="3">
    <source>
        <dbReference type="Proteomes" id="UP000053424"/>
    </source>
</evidence>
<protein>
    <submittedName>
        <fullName evidence="2">Uncharacterized protein</fullName>
    </submittedName>
</protein>
<proteinExistence type="predicted"/>
<feature type="region of interest" description="Disordered" evidence="1">
    <location>
        <begin position="248"/>
        <end position="285"/>
    </location>
</feature>
<organism evidence="2 3">
    <name type="scientific">Hebeloma cylindrosporum</name>
    <dbReference type="NCBI Taxonomy" id="76867"/>
    <lineage>
        <taxon>Eukaryota</taxon>
        <taxon>Fungi</taxon>
        <taxon>Dikarya</taxon>
        <taxon>Basidiomycota</taxon>
        <taxon>Agaricomycotina</taxon>
        <taxon>Agaricomycetes</taxon>
        <taxon>Agaricomycetidae</taxon>
        <taxon>Agaricales</taxon>
        <taxon>Agaricineae</taxon>
        <taxon>Hymenogastraceae</taxon>
        <taxon>Hebeloma</taxon>
    </lineage>
</organism>
<feature type="region of interest" description="Disordered" evidence="1">
    <location>
        <begin position="93"/>
        <end position="125"/>
    </location>
</feature>
<evidence type="ECO:0000313" key="2">
    <source>
        <dbReference type="EMBL" id="KIM43309.1"/>
    </source>
</evidence>
<name>A0A0C3CGM0_HEBCY</name>
<dbReference type="Proteomes" id="UP000053424">
    <property type="component" value="Unassembled WGS sequence"/>
</dbReference>
<dbReference type="OrthoDB" id="3071029at2759"/>
<gene>
    <name evidence="2" type="ORF">M413DRAFT_401281</name>
</gene>
<feature type="region of interest" description="Disordered" evidence="1">
    <location>
        <begin position="18"/>
        <end position="48"/>
    </location>
</feature>
<feature type="compositionally biased region" description="Basic residues" evidence="1">
    <location>
        <begin position="31"/>
        <end position="40"/>
    </location>
</feature>
<dbReference type="HOGENOM" id="CLU_625634_0_0_1"/>
<keyword evidence="3" id="KW-1185">Reference proteome</keyword>
<reference evidence="2 3" key="1">
    <citation type="submission" date="2014-04" db="EMBL/GenBank/DDBJ databases">
        <authorList>
            <consortium name="DOE Joint Genome Institute"/>
            <person name="Kuo A."/>
            <person name="Gay G."/>
            <person name="Dore J."/>
            <person name="Kohler A."/>
            <person name="Nagy L.G."/>
            <person name="Floudas D."/>
            <person name="Copeland A."/>
            <person name="Barry K.W."/>
            <person name="Cichocki N."/>
            <person name="Veneault-Fourrey C."/>
            <person name="LaButti K."/>
            <person name="Lindquist E.A."/>
            <person name="Lipzen A."/>
            <person name="Lundell T."/>
            <person name="Morin E."/>
            <person name="Murat C."/>
            <person name="Sun H."/>
            <person name="Tunlid A."/>
            <person name="Henrissat B."/>
            <person name="Grigoriev I.V."/>
            <person name="Hibbett D.S."/>
            <person name="Martin F."/>
            <person name="Nordberg H.P."/>
            <person name="Cantor M.N."/>
            <person name="Hua S.X."/>
        </authorList>
    </citation>
    <scope>NUCLEOTIDE SEQUENCE [LARGE SCALE GENOMIC DNA]</scope>
    <source>
        <strain evidence="3">h7</strain>
    </source>
</reference>
<evidence type="ECO:0000256" key="1">
    <source>
        <dbReference type="SAM" id="MobiDB-lite"/>
    </source>
</evidence>
<reference evidence="3" key="2">
    <citation type="submission" date="2015-01" db="EMBL/GenBank/DDBJ databases">
        <title>Evolutionary Origins and Diversification of the Mycorrhizal Mutualists.</title>
        <authorList>
            <consortium name="DOE Joint Genome Institute"/>
            <consortium name="Mycorrhizal Genomics Consortium"/>
            <person name="Kohler A."/>
            <person name="Kuo A."/>
            <person name="Nagy L.G."/>
            <person name="Floudas D."/>
            <person name="Copeland A."/>
            <person name="Barry K.W."/>
            <person name="Cichocki N."/>
            <person name="Veneault-Fourrey C."/>
            <person name="LaButti K."/>
            <person name="Lindquist E.A."/>
            <person name="Lipzen A."/>
            <person name="Lundell T."/>
            <person name="Morin E."/>
            <person name="Murat C."/>
            <person name="Riley R."/>
            <person name="Ohm R."/>
            <person name="Sun H."/>
            <person name="Tunlid A."/>
            <person name="Henrissat B."/>
            <person name="Grigoriev I.V."/>
            <person name="Hibbett D.S."/>
            <person name="Martin F."/>
        </authorList>
    </citation>
    <scope>NUCLEOTIDE SEQUENCE [LARGE SCALE GENOMIC DNA]</scope>
    <source>
        <strain evidence="3">h7</strain>
    </source>
</reference>
<dbReference type="EMBL" id="KN831776">
    <property type="protein sequence ID" value="KIM43309.1"/>
    <property type="molecule type" value="Genomic_DNA"/>
</dbReference>
<sequence length="438" mass="47910">MIRNDAASRSVVHLGDIELSSDSGDDFATKPAKKRLKRNERKSVSSDVIDLCSDPEESLTPSKTPIRTRMEENVVIVLSSDDEDHPSQDLFNSGMDVDNSRMETFPKSQGANDRELPNSQEDEVPIPAMSNRIPSSQNEEIPFQSLQPLLPKARKTDKPKFGSGKVPCFTTSTSARPSRIILFTGDLPNPILHTPGFFSRAITFAKNSVLAAQKRAKKRRLQALLLSSSSLNQESTCTPVQCTRPCEPEVSTLDVPPSSSVAEETVSRRANLRTTPATSPDYPVPVQTKIQENNTFTHPEEITGSYFDEAHESGVAHVPEKPASGVDSPSMDGDGHDLQRNFVGPETPESTAATSGRPVLRAPTAHDALSIDETNHEDNLDASMLSSRESNSAEPDYVPITSHFKSSRSISEIPEKTRSSAQCLVRVLNDFKMSKKLG</sequence>
<accession>A0A0C3CGM0</accession>
<dbReference type="AlphaFoldDB" id="A0A0C3CGM0"/>